<dbReference type="Gene3D" id="1.10.238.160">
    <property type="match status" value="1"/>
</dbReference>
<dbReference type="PANTHER" id="PTHR36154">
    <property type="entry name" value="DNA-BINDING TRANSCRIPTIONAL ACTIVATOR ALPA"/>
    <property type="match status" value="1"/>
</dbReference>
<organism evidence="1 2">
    <name type="scientific">Candidatus Thioglobus autotrophicus</name>
    <dbReference type="NCBI Taxonomy" id="1705394"/>
    <lineage>
        <taxon>Bacteria</taxon>
        <taxon>Pseudomonadati</taxon>
        <taxon>Pseudomonadota</taxon>
        <taxon>Gammaproteobacteria</taxon>
        <taxon>Candidatus Pseudothioglobaceae</taxon>
        <taxon>Candidatus Thioglobus</taxon>
    </lineage>
</organism>
<dbReference type="KEGG" id="tho:SP60_05020"/>
<dbReference type="InterPro" id="IPR010260">
    <property type="entry name" value="AlpA"/>
</dbReference>
<protein>
    <submittedName>
        <fullName evidence="1">Uncharacterized protein</fullName>
    </submittedName>
</protein>
<proteinExistence type="predicted"/>
<keyword evidence="2" id="KW-1185">Reference proteome</keyword>
<dbReference type="RefSeq" id="WP_053951585.1">
    <property type="nucleotide sequence ID" value="NZ_CP010552.1"/>
</dbReference>
<evidence type="ECO:0000313" key="2">
    <source>
        <dbReference type="Proteomes" id="UP000058020"/>
    </source>
</evidence>
<dbReference type="PANTHER" id="PTHR36154:SF1">
    <property type="entry name" value="DNA-BINDING TRANSCRIPTIONAL ACTIVATOR ALPA"/>
    <property type="match status" value="1"/>
</dbReference>
<dbReference type="STRING" id="1705394.SP60_05020"/>
<dbReference type="InterPro" id="IPR052931">
    <property type="entry name" value="Prophage_regulatory_activator"/>
</dbReference>
<dbReference type="AlphaFoldDB" id="A0A0M4P983"/>
<dbReference type="EMBL" id="CP010552">
    <property type="protein sequence ID" value="ALE52622.1"/>
    <property type="molecule type" value="Genomic_DNA"/>
</dbReference>
<dbReference type="Pfam" id="PF05930">
    <property type="entry name" value="Phage_AlpA"/>
    <property type="match status" value="1"/>
</dbReference>
<name>A0A0M4P983_9GAMM</name>
<evidence type="ECO:0000313" key="1">
    <source>
        <dbReference type="EMBL" id="ALE52622.1"/>
    </source>
</evidence>
<reference evidence="1 2" key="1">
    <citation type="journal article" date="2015" name="Genome Announc.">
        <title>Genome Sequence of 'Candidatus Thioglobus autotrophica' Strain EF1, a Chemoautotroph from the SUP05 Clade of Marine Gammaproteobacteria.</title>
        <authorList>
            <person name="Shah V."/>
            <person name="Morris R.M."/>
        </authorList>
    </citation>
    <scope>NUCLEOTIDE SEQUENCE [LARGE SCALE GENOMIC DNA]</scope>
    <source>
        <strain evidence="1 2">EF1</strain>
    </source>
</reference>
<dbReference type="Proteomes" id="UP000058020">
    <property type="component" value="Chromosome"/>
</dbReference>
<dbReference type="OrthoDB" id="8455288at2"/>
<accession>A0A0M4P983</accession>
<sequence>MTNDRQMIKIGDVIKKTMLSRATIYRLVNSGKFPKQVNMSDRSATWLKDEVEEFIEDKIRSRYASNDDSFKKL</sequence>
<gene>
    <name evidence="1" type="ORF">SP60_05020</name>
</gene>